<organism evidence="2 3">
    <name type="scientific">Ameca splendens</name>
    <dbReference type="NCBI Taxonomy" id="208324"/>
    <lineage>
        <taxon>Eukaryota</taxon>
        <taxon>Metazoa</taxon>
        <taxon>Chordata</taxon>
        <taxon>Craniata</taxon>
        <taxon>Vertebrata</taxon>
        <taxon>Euteleostomi</taxon>
        <taxon>Actinopterygii</taxon>
        <taxon>Neopterygii</taxon>
        <taxon>Teleostei</taxon>
        <taxon>Neoteleostei</taxon>
        <taxon>Acanthomorphata</taxon>
        <taxon>Ovalentaria</taxon>
        <taxon>Atherinomorphae</taxon>
        <taxon>Cyprinodontiformes</taxon>
        <taxon>Goodeidae</taxon>
        <taxon>Ameca</taxon>
    </lineage>
</organism>
<accession>A0ABV0YPW3</accession>
<feature type="region of interest" description="Disordered" evidence="1">
    <location>
        <begin position="1"/>
        <end position="62"/>
    </location>
</feature>
<reference evidence="2 3" key="1">
    <citation type="submission" date="2021-06" db="EMBL/GenBank/DDBJ databases">
        <authorList>
            <person name="Palmer J.M."/>
        </authorList>
    </citation>
    <scope>NUCLEOTIDE SEQUENCE [LARGE SCALE GENOMIC DNA]</scope>
    <source>
        <strain evidence="2 3">AS_MEX2019</strain>
        <tissue evidence="2">Muscle</tissue>
    </source>
</reference>
<evidence type="ECO:0000256" key="1">
    <source>
        <dbReference type="SAM" id="MobiDB-lite"/>
    </source>
</evidence>
<keyword evidence="3" id="KW-1185">Reference proteome</keyword>
<dbReference type="Proteomes" id="UP001469553">
    <property type="component" value="Unassembled WGS sequence"/>
</dbReference>
<feature type="compositionally biased region" description="Low complexity" evidence="1">
    <location>
        <begin position="8"/>
        <end position="17"/>
    </location>
</feature>
<evidence type="ECO:0000313" key="2">
    <source>
        <dbReference type="EMBL" id="MEQ2295903.1"/>
    </source>
</evidence>
<dbReference type="EMBL" id="JAHRIP010039176">
    <property type="protein sequence ID" value="MEQ2295903.1"/>
    <property type="molecule type" value="Genomic_DNA"/>
</dbReference>
<comment type="caution">
    <text evidence="2">The sequence shown here is derived from an EMBL/GenBank/DDBJ whole genome shotgun (WGS) entry which is preliminary data.</text>
</comment>
<gene>
    <name evidence="2" type="ORF">AMECASPLE_019351</name>
</gene>
<feature type="compositionally biased region" description="Low complexity" evidence="1">
    <location>
        <begin position="37"/>
        <end position="48"/>
    </location>
</feature>
<proteinExistence type="predicted"/>
<sequence>MLDTRSLQADQAPPAEAEAGRRAARCLPSALRSRTEASLSSAHSAADAPTEQNAAAAGPGPVGIRRTLFCGSQRRWSALKGLSESSIFAAPQTAAGTGQTEAPQVSTNIALLLMSSLFFSS</sequence>
<protein>
    <submittedName>
        <fullName evidence="2">Uncharacterized protein</fullName>
    </submittedName>
</protein>
<evidence type="ECO:0000313" key="3">
    <source>
        <dbReference type="Proteomes" id="UP001469553"/>
    </source>
</evidence>
<name>A0ABV0YPW3_9TELE</name>